<dbReference type="Proteomes" id="UP000499080">
    <property type="component" value="Unassembled WGS sequence"/>
</dbReference>
<accession>A0A4Y2TDQ0</accession>
<name>A0A4Y2TDQ0_ARAVE</name>
<dbReference type="AlphaFoldDB" id="A0A4Y2TDQ0"/>
<keyword evidence="2" id="KW-1185">Reference proteome</keyword>
<sequence>MDLDGLLSFLLDEIEGEERVSIATKCFTKYQSPKLWNTKHVGFKNRGEFTQTPSVSTLMATSSKIQMHVFFVLEFTNLVIATKLERCHPRNGKKLFRTVSVAFYA</sequence>
<reference evidence="1 2" key="1">
    <citation type="journal article" date="2019" name="Sci. Rep.">
        <title>Orb-weaving spider Araneus ventricosus genome elucidates the spidroin gene catalogue.</title>
        <authorList>
            <person name="Kono N."/>
            <person name="Nakamura H."/>
            <person name="Ohtoshi R."/>
            <person name="Moran D.A.P."/>
            <person name="Shinohara A."/>
            <person name="Yoshida Y."/>
            <person name="Fujiwara M."/>
            <person name="Mori M."/>
            <person name="Tomita M."/>
            <person name="Arakawa K."/>
        </authorList>
    </citation>
    <scope>NUCLEOTIDE SEQUENCE [LARGE SCALE GENOMIC DNA]</scope>
</reference>
<gene>
    <name evidence="1" type="ORF">AVEN_11708_1</name>
</gene>
<comment type="caution">
    <text evidence="1">The sequence shown here is derived from an EMBL/GenBank/DDBJ whole genome shotgun (WGS) entry which is preliminary data.</text>
</comment>
<evidence type="ECO:0000313" key="2">
    <source>
        <dbReference type="Proteomes" id="UP000499080"/>
    </source>
</evidence>
<dbReference type="EMBL" id="BGPR01027210">
    <property type="protein sequence ID" value="GBN97519.1"/>
    <property type="molecule type" value="Genomic_DNA"/>
</dbReference>
<evidence type="ECO:0000313" key="1">
    <source>
        <dbReference type="EMBL" id="GBN97519.1"/>
    </source>
</evidence>
<proteinExistence type="predicted"/>
<organism evidence="1 2">
    <name type="scientific">Araneus ventricosus</name>
    <name type="common">Orbweaver spider</name>
    <name type="synonym">Epeira ventricosa</name>
    <dbReference type="NCBI Taxonomy" id="182803"/>
    <lineage>
        <taxon>Eukaryota</taxon>
        <taxon>Metazoa</taxon>
        <taxon>Ecdysozoa</taxon>
        <taxon>Arthropoda</taxon>
        <taxon>Chelicerata</taxon>
        <taxon>Arachnida</taxon>
        <taxon>Araneae</taxon>
        <taxon>Araneomorphae</taxon>
        <taxon>Entelegynae</taxon>
        <taxon>Araneoidea</taxon>
        <taxon>Araneidae</taxon>
        <taxon>Araneus</taxon>
    </lineage>
</organism>
<protein>
    <submittedName>
        <fullName evidence="1">Uncharacterized protein</fullName>
    </submittedName>
</protein>